<comment type="similarity">
    <text evidence="1">Belongs to the 'phage' integrase family.</text>
</comment>
<keyword evidence="2" id="KW-0229">DNA integration</keyword>
<dbReference type="InterPro" id="IPR002104">
    <property type="entry name" value="Integrase_catalytic"/>
</dbReference>
<dbReference type="PROSITE" id="PS51898">
    <property type="entry name" value="TYR_RECOMBINASE"/>
    <property type="match status" value="1"/>
</dbReference>
<evidence type="ECO:0000259" key="6">
    <source>
        <dbReference type="PROSITE" id="PS51898"/>
    </source>
</evidence>
<proteinExistence type="inferred from homology"/>
<dbReference type="Gene3D" id="1.10.150.130">
    <property type="match status" value="1"/>
</dbReference>
<dbReference type="PANTHER" id="PTHR30629:SF2">
    <property type="entry name" value="PROPHAGE INTEGRASE INTS-RELATED"/>
    <property type="match status" value="1"/>
</dbReference>
<evidence type="ECO:0000256" key="3">
    <source>
        <dbReference type="ARBA" id="ARBA00023125"/>
    </source>
</evidence>
<evidence type="ECO:0000256" key="4">
    <source>
        <dbReference type="ARBA" id="ARBA00023172"/>
    </source>
</evidence>
<feature type="domain" description="Core-binding (CB)" evidence="7">
    <location>
        <begin position="69"/>
        <end position="148"/>
    </location>
</feature>
<sequence length="375" mass="42373">MSRKANGQGYTYKVGRSYRTVIRRGDQSVTAMAPTSQLSRQRAKEKIEKLPKLLGNKNALPQSKIALGTYLFTWLEEEHKHQIAHSTWKRYRALATHHIVPVIGQIPLRKIVPSNIQFVLTTMREAGQSPRSQQQARALLSVALGEAENNEYIPSNPVKKVRIPVNKTREIEPLTIEEVKRLLETYKETYMSARLHIALLCGLRQGEALGLRWQDVDLVNGVLEVRNQIQMIDGKRQLTGLKTERSRRLLVLTSGSVESLKFHKKLVDEMRSGCSSQWQENDLVFPATDGTPKQSTIDFNDWKRTLRLCGIKPRRLHDARHTAATLMYGQGVGIEVISRALGHSSSAITSKLYVHSALKPQVEAANLMNRALFSI</sequence>
<dbReference type="InterPro" id="IPR004107">
    <property type="entry name" value="Integrase_SAM-like_N"/>
</dbReference>
<dbReference type="InterPro" id="IPR011010">
    <property type="entry name" value="DNA_brk_join_enz"/>
</dbReference>
<reference evidence="8 9" key="1">
    <citation type="submission" date="2016-07" db="EMBL/GenBank/DDBJ databases">
        <title>High microdiversification within the ubiquitous acI lineage of Actinobacteria.</title>
        <authorList>
            <person name="Neuenschwander S.M."/>
            <person name="Salcher M."/>
            <person name="Ghai R."/>
            <person name="Pernthaler J."/>
        </authorList>
    </citation>
    <scope>NUCLEOTIDE SEQUENCE [LARGE SCALE GENOMIC DNA]</scope>
    <source>
        <strain evidence="8">MMS-IA-79</strain>
    </source>
</reference>
<feature type="domain" description="Tyr recombinase" evidence="6">
    <location>
        <begin position="169"/>
        <end position="366"/>
    </location>
</feature>
<evidence type="ECO:0000256" key="5">
    <source>
        <dbReference type="PROSITE-ProRule" id="PRU01248"/>
    </source>
</evidence>
<gene>
    <name evidence="8" type="ORF">A1sIA79_00690</name>
</gene>
<organism evidence="8 9">
    <name type="scientific">Candidatus Planktophila versatilis</name>
    <dbReference type="NCBI Taxonomy" id="1884905"/>
    <lineage>
        <taxon>Bacteria</taxon>
        <taxon>Bacillati</taxon>
        <taxon>Actinomycetota</taxon>
        <taxon>Actinomycetes</taxon>
        <taxon>Candidatus Nanopelagicales</taxon>
        <taxon>Candidatus Nanopelagicaceae</taxon>
        <taxon>Candidatus Planktophila</taxon>
    </lineage>
</organism>
<dbReference type="InterPro" id="IPR050808">
    <property type="entry name" value="Phage_Integrase"/>
</dbReference>
<keyword evidence="3 5" id="KW-0238">DNA-binding</keyword>
<dbReference type="InterPro" id="IPR044068">
    <property type="entry name" value="CB"/>
</dbReference>
<dbReference type="EMBL" id="CP016774">
    <property type="protein sequence ID" value="ASY16788.1"/>
    <property type="molecule type" value="Genomic_DNA"/>
</dbReference>
<dbReference type="SUPFAM" id="SSF56349">
    <property type="entry name" value="DNA breaking-rejoining enzymes"/>
    <property type="match status" value="1"/>
</dbReference>
<evidence type="ECO:0000256" key="1">
    <source>
        <dbReference type="ARBA" id="ARBA00008857"/>
    </source>
</evidence>
<dbReference type="Gene3D" id="1.10.443.10">
    <property type="entry name" value="Intergrase catalytic core"/>
    <property type="match status" value="1"/>
</dbReference>
<dbReference type="Pfam" id="PF00589">
    <property type="entry name" value="Phage_integrase"/>
    <property type="match status" value="1"/>
</dbReference>
<keyword evidence="4" id="KW-0233">DNA recombination</keyword>
<dbReference type="PANTHER" id="PTHR30629">
    <property type="entry name" value="PROPHAGE INTEGRASE"/>
    <property type="match status" value="1"/>
</dbReference>
<dbReference type="InterPro" id="IPR010998">
    <property type="entry name" value="Integrase_recombinase_N"/>
</dbReference>
<protein>
    <submittedName>
        <fullName evidence="8">Integrase</fullName>
    </submittedName>
</protein>
<dbReference type="Pfam" id="PF14659">
    <property type="entry name" value="Phage_int_SAM_3"/>
    <property type="match status" value="1"/>
</dbReference>
<dbReference type="Proteomes" id="UP000217177">
    <property type="component" value="Chromosome"/>
</dbReference>
<dbReference type="InterPro" id="IPR013762">
    <property type="entry name" value="Integrase-like_cat_sf"/>
</dbReference>
<dbReference type="RefSeq" id="WP_190277064.1">
    <property type="nucleotide sequence ID" value="NZ_CP016774.1"/>
</dbReference>
<evidence type="ECO:0000313" key="9">
    <source>
        <dbReference type="Proteomes" id="UP000217177"/>
    </source>
</evidence>
<accession>A0ABM6MD06</accession>
<dbReference type="PROSITE" id="PS51900">
    <property type="entry name" value="CB"/>
    <property type="match status" value="1"/>
</dbReference>
<evidence type="ECO:0000313" key="8">
    <source>
        <dbReference type="EMBL" id="ASY16788.1"/>
    </source>
</evidence>
<dbReference type="CDD" id="cd01189">
    <property type="entry name" value="INT_ICEBs1_C_like"/>
    <property type="match status" value="1"/>
</dbReference>
<name>A0ABM6MD06_9ACTN</name>
<evidence type="ECO:0000256" key="2">
    <source>
        <dbReference type="ARBA" id="ARBA00022908"/>
    </source>
</evidence>
<keyword evidence="9" id="KW-1185">Reference proteome</keyword>
<evidence type="ECO:0000259" key="7">
    <source>
        <dbReference type="PROSITE" id="PS51900"/>
    </source>
</evidence>